<organism evidence="2 3">
    <name type="scientific">Tautonia plasticadhaerens</name>
    <dbReference type="NCBI Taxonomy" id="2527974"/>
    <lineage>
        <taxon>Bacteria</taxon>
        <taxon>Pseudomonadati</taxon>
        <taxon>Planctomycetota</taxon>
        <taxon>Planctomycetia</taxon>
        <taxon>Isosphaerales</taxon>
        <taxon>Isosphaeraceae</taxon>
        <taxon>Tautonia</taxon>
    </lineage>
</organism>
<keyword evidence="2" id="KW-0472">Membrane</keyword>
<dbReference type="SUPFAM" id="SSF49452">
    <property type="entry name" value="Starch-binding domain-like"/>
    <property type="match status" value="1"/>
</dbReference>
<feature type="region of interest" description="Disordered" evidence="1">
    <location>
        <begin position="315"/>
        <end position="356"/>
    </location>
</feature>
<evidence type="ECO:0000256" key="1">
    <source>
        <dbReference type="SAM" id="MobiDB-lite"/>
    </source>
</evidence>
<reference evidence="2 3" key="1">
    <citation type="submission" date="2019-02" db="EMBL/GenBank/DDBJ databases">
        <title>Deep-cultivation of Planctomycetes and their phenomic and genomic characterization uncovers novel biology.</title>
        <authorList>
            <person name="Wiegand S."/>
            <person name="Jogler M."/>
            <person name="Boedeker C."/>
            <person name="Pinto D."/>
            <person name="Vollmers J."/>
            <person name="Rivas-Marin E."/>
            <person name="Kohn T."/>
            <person name="Peeters S.H."/>
            <person name="Heuer A."/>
            <person name="Rast P."/>
            <person name="Oberbeckmann S."/>
            <person name="Bunk B."/>
            <person name="Jeske O."/>
            <person name="Meyerdierks A."/>
            <person name="Storesund J.E."/>
            <person name="Kallscheuer N."/>
            <person name="Luecker S."/>
            <person name="Lage O.M."/>
            <person name="Pohl T."/>
            <person name="Merkel B.J."/>
            <person name="Hornburger P."/>
            <person name="Mueller R.-W."/>
            <person name="Bruemmer F."/>
            <person name="Labrenz M."/>
            <person name="Spormann A.M."/>
            <person name="Op den Camp H."/>
            <person name="Overmann J."/>
            <person name="Amann R."/>
            <person name="Jetten M.S.M."/>
            <person name="Mascher T."/>
            <person name="Medema M.H."/>
            <person name="Devos D.P."/>
            <person name="Kaster A.-K."/>
            <person name="Ovreas L."/>
            <person name="Rohde M."/>
            <person name="Galperin M.Y."/>
            <person name="Jogler C."/>
        </authorList>
    </citation>
    <scope>NUCLEOTIDE SEQUENCE [LARGE SCALE GENOMIC DNA]</scope>
    <source>
        <strain evidence="2 3">ElP</strain>
    </source>
</reference>
<dbReference type="EMBL" id="CP036426">
    <property type="protein sequence ID" value="QDV37524.1"/>
    <property type="molecule type" value="Genomic_DNA"/>
</dbReference>
<keyword evidence="3" id="KW-1185">Reference proteome</keyword>
<dbReference type="OrthoDB" id="280776at2"/>
<proteinExistence type="predicted"/>
<dbReference type="GO" id="GO:0030246">
    <property type="term" value="F:carbohydrate binding"/>
    <property type="evidence" value="ECO:0007669"/>
    <property type="project" value="InterPro"/>
</dbReference>
<dbReference type="InterPro" id="IPR013784">
    <property type="entry name" value="Carb-bd-like_fold"/>
</dbReference>
<protein>
    <submittedName>
        <fullName evidence="2">Nickel uptake substrate-specific transmembrane region</fullName>
    </submittedName>
</protein>
<evidence type="ECO:0000313" key="3">
    <source>
        <dbReference type="Proteomes" id="UP000317835"/>
    </source>
</evidence>
<gene>
    <name evidence="2" type="ORF">ElP_54640</name>
</gene>
<dbReference type="Proteomes" id="UP000317835">
    <property type="component" value="Chromosome"/>
</dbReference>
<sequence length="356" mass="38134">MVARGYVPASTPLLVPEEGPHEIALAPHDLDRRDPDRVLMGRVMDGGGNPVARVVIEPIGVAREQYHRFGGVDDLGIDPLAVSEDDGAFRLGVGEAGERLYLSVKAPFLAPVRLAPLAAGPEVHPIRLGVGLTVVGRVVKDGKPLPGVALGMVQQDRNSERFVGEFQFAADEDGKFGFVNIPPDEDWYLYGLMDSLKPHGAIPLRPLRTTAHGESIDLGDVEVGPGHRVSGRVVLADGGPVPPETRVLLSRDDAWDSQTAVVGPDGGFTFEGVPAERVGLSARVPGYHPSPRNASLDLLNQGGLLGMVEGDTDGLRFLLEPGPPPERDSGGFTQEDYQEYQRRRDSPLRGAPEETP</sequence>
<name>A0A518H9J1_9BACT</name>
<dbReference type="KEGG" id="tpla:ElP_54640"/>
<accession>A0A518H9J1</accession>
<dbReference type="RefSeq" id="WP_145275441.1">
    <property type="nucleotide sequence ID" value="NZ_CP036426.1"/>
</dbReference>
<keyword evidence="2" id="KW-0812">Transmembrane</keyword>
<evidence type="ECO:0000313" key="2">
    <source>
        <dbReference type="EMBL" id="QDV37524.1"/>
    </source>
</evidence>
<dbReference type="AlphaFoldDB" id="A0A518H9J1"/>